<keyword evidence="1" id="KW-0812">Transmembrane</keyword>
<reference evidence="2" key="1">
    <citation type="submission" date="2016-12" db="EMBL/GenBank/DDBJ databases">
        <title>The genomes of Aspergillus section Nigri reveals drivers in fungal speciation.</title>
        <authorList>
            <consortium name="DOE Joint Genome Institute"/>
            <person name="Vesth T.C."/>
            <person name="Nybo J."/>
            <person name="Theobald S."/>
            <person name="Brandl J."/>
            <person name="Frisvad J.C."/>
            <person name="Nielsen K.F."/>
            <person name="Lyhne E.K."/>
            <person name="Kogle M.E."/>
            <person name="Kuo A."/>
            <person name="Riley R."/>
            <person name="Clum A."/>
            <person name="Nolan M."/>
            <person name="Lipzen A."/>
            <person name="Salamov A."/>
            <person name="Henrissat B."/>
            <person name="Wiebenga A."/>
            <person name="De Vries R.P."/>
            <person name="Grigoriev I.V."/>
            <person name="Mortensen U.H."/>
            <person name="Andersen M.R."/>
            <person name="Baker S.E."/>
        </authorList>
    </citation>
    <scope>NUCLEOTIDE SEQUENCE [LARGE SCALE GENOMIC DNA]</scope>
    <source>
        <strain evidence="2">CBS 113365</strain>
    </source>
</reference>
<dbReference type="Proteomes" id="UP000248405">
    <property type="component" value="Unassembled WGS sequence"/>
</dbReference>
<protein>
    <submittedName>
        <fullName evidence="2">Uncharacterized protein</fullName>
    </submittedName>
</protein>
<feature type="transmembrane region" description="Helical" evidence="1">
    <location>
        <begin position="75"/>
        <end position="94"/>
    </location>
</feature>
<gene>
    <name evidence="2" type="ORF">BO88DRAFT_142496</name>
</gene>
<organism evidence="2 3">
    <name type="scientific">Aspergillus vadensis (strain CBS 113365 / IMI 142717 / IBT 24658)</name>
    <dbReference type="NCBI Taxonomy" id="1448311"/>
    <lineage>
        <taxon>Eukaryota</taxon>
        <taxon>Fungi</taxon>
        <taxon>Dikarya</taxon>
        <taxon>Ascomycota</taxon>
        <taxon>Pezizomycotina</taxon>
        <taxon>Eurotiomycetes</taxon>
        <taxon>Eurotiomycetidae</taxon>
        <taxon>Eurotiales</taxon>
        <taxon>Aspergillaceae</taxon>
        <taxon>Aspergillus</taxon>
        <taxon>Aspergillus subgen. Circumdati</taxon>
    </lineage>
</organism>
<keyword evidence="3" id="KW-1185">Reference proteome</keyword>
<evidence type="ECO:0000313" key="3">
    <source>
        <dbReference type="Proteomes" id="UP000248405"/>
    </source>
</evidence>
<dbReference type="EMBL" id="KZ821638">
    <property type="protein sequence ID" value="PYH65525.1"/>
    <property type="molecule type" value="Genomic_DNA"/>
</dbReference>
<keyword evidence="1" id="KW-0472">Membrane</keyword>
<evidence type="ECO:0000313" key="2">
    <source>
        <dbReference type="EMBL" id="PYH65525.1"/>
    </source>
</evidence>
<name>A0A319B0B3_ASPVC</name>
<dbReference type="GeneID" id="37206049"/>
<accession>A0A319B0B3</accession>
<proteinExistence type="predicted"/>
<sequence>MPIPKLQVEGLDQTVVSCVPNGPIHSTFPVKMVCHAPTTVGGCCPVVVLLCLCSANLVCMYVVCGGSFHSLQCEFINHSSFYFNIPYSILGLFFF</sequence>
<dbReference type="RefSeq" id="XP_025559319.1">
    <property type="nucleotide sequence ID" value="XM_025701457.1"/>
</dbReference>
<evidence type="ECO:0000256" key="1">
    <source>
        <dbReference type="SAM" id="Phobius"/>
    </source>
</evidence>
<feature type="transmembrane region" description="Helical" evidence="1">
    <location>
        <begin position="39"/>
        <end position="63"/>
    </location>
</feature>
<keyword evidence="1" id="KW-1133">Transmembrane helix</keyword>
<dbReference type="AlphaFoldDB" id="A0A319B0B3"/>